<evidence type="ECO:0000259" key="10">
    <source>
        <dbReference type="Pfam" id="PF00909"/>
    </source>
</evidence>
<feature type="transmembrane region" description="Helical" evidence="9">
    <location>
        <begin position="96"/>
        <end position="117"/>
    </location>
</feature>
<evidence type="ECO:0000256" key="8">
    <source>
        <dbReference type="ARBA" id="ARBA00050025"/>
    </source>
</evidence>
<evidence type="ECO:0000256" key="9">
    <source>
        <dbReference type="RuleBase" id="RU362002"/>
    </source>
</evidence>
<keyword evidence="4 9" id="KW-0812">Transmembrane</keyword>
<feature type="transmembrane region" description="Helical" evidence="9">
    <location>
        <begin position="251"/>
        <end position="270"/>
    </location>
</feature>
<evidence type="ECO:0000256" key="4">
    <source>
        <dbReference type="ARBA" id="ARBA00022692"/>
    </source>
</evidence>
<sequence length="399" mass="41911">MNSGDLAWVLISAALVWVMTPGLALFYGGLGERRNLLHTMFVPIMIIGIATLVWFVIGYSLAFGGSGSVIGNFKHLFMTNVSFTHSTKSLTIPDGAFALFQGMFPIITAAIITGSVIGRVRIKAMLVFITLWLIFIYSPLAHMVWGGGLLAQLGAIDFAGGTVVHISSGVTGLVLALMIGHRHNDQHVPVRPSYVLIGGALLWVGWFGFNSGSALAANGTAVLALVNTWLASAVAVLTWGLAEYQWHKRATLSGITSGGVAGLVAITPAAGFVDPWAAVIMGLLAGFVGFFGITFVKNSFGYDDTLDAFGIHGIGGTVGAILTGVFADKQVGGVAGLINGDASLVWKQLVAVLFTVAFAAIGTFLLAKITEIIAAPLRLTPEEESKGYDTLMHDLTVES</sequence>
<dbReference type="RefSeq" id="WP_080519403.1">
    <property type="nucleotide sequence ID" value="NZ_MPLS01000007.1"/>
</dbReference>
<feature type="transmembrane region" description="Helical" evidence="9">
    <location>
        <begin position="124"/>
        <end position="146"/>
    </location>
</feature>
<feature type="transmembrane region" description="Helical" evidence="9">
    <location>
        <begin position="215"/>
        <end position="239"/>
    </location>
</feature>
<evidence type="ECO:0000256" key="2">
    <source>
        <dbReference type="ARBA" id="ARBA00005887"/>
    </source>
</evidence>
<feature type="transmembrane region" description="Helical" evidence="9">
    <location>
        <begin position="276"/>
        <end position="296"/>
    </location>
</feature>
<evidence type="ECO:0000313" key="12">
    <source>
        <dbReference type="Proteomes" id="UP000192288"/>
    </source>
</evidence>
<feature type="transmembrane region" description="Helical" evidence="9">
    <location>
        <begin position="308"/>
        <end position="326"/>
    </location>
</feature>
<evidence type="ECO:0000256" key="1">
    <source>
        <dbReference type="ARBA" id="ARBA00004141"/>
    </source>
</evidence>
<dbReference type="eggNOG" id="COG0004">
    <property type="taxonomic scope" value="Bacteria"/>
</dbReference>
<keyword evidence="6 9" id="KW-0472">Membrane</keyword>
<evidence type="ECO:0000256" key="6">
    <source>
        <dbReference type="ARBA" id="ARBA00023136"/>
    </source>
</evidence>
<feature type="transmembrane region" description="Helical" evidence="9">
    <location>
        <begin position="192"/>
        <end position="209"/>
    </location>
</feature>
<dbReference type="SUPFAM" id="SSF111352">
    <property type="entry name" value="Ammonium transporter"/>
    <property type="match status" value="1"/>
</dbReference>
<comment type="subcellular location">
    <subcellularLocation>
        <location evidence="9">Cell membrane</location>
        <topology evidence="9">Multi-pass membrane protein</topology>
    </subcellularLocation>
    <subcellularLocation>
        <location evidence="1">Membrane</location>
        <topology evidence="1">Multi-pass membrane protein</topology>
    </subcellularLocation>
</comment>
<dbReference type="GO" id="GO:0008519">
    <property type="term" value="F:ammonium channel activity"/>
    <property type="evidence" value="ECO:0007669"/>
    <property type="project" value="InterPro"/>
</dbReference>
<dbReference type="Proteomes" id="UP000192288">
    <property type="component" value="Unassembled WGS sequence"/>
</dbReference>
<keyword evidence="3 9" id="KW-0813">Transport</keyword>
<dbReference type="InterPro" id="IPR024041">
    <property type="entry name" value="NH4_transpt_AmtB-like_dom"/>
</dbReference>
<evidence type="ECO:0000256" key="7">
    <source>
        <dbReference type="ARBA" id="ARBA00023177"/>
    </source>
</evidence>
<dbReference type="Pfam" id="PF00909">
    <property type="entry name" value="Ammonium_transp"/>
    <property type="match status" value="1"/>
</dbReference>
<dbReference type="STRING" id="33968.BMS77_07205"/>
<dbReference type="PROSITE" id="PS01219">
    <property type="entry name" value="AMMONIUM_TRANSP"/>
    <property type="match status" value="1"/>
</dbReference>
<dbReference type="PANTHER" id="PTHR43029">
    <property type="entry name" value="AMMONIUM TRANSPORTER MEP2"/>
    <property type="match status" value="1"/>
</dbReference>
<dbReference type="EMBL" id="MPLS01000007">
    <property type="protein sequence ID" value="ORI98210.1"/>
    <property type="molecule type" value="Genomic_DNA"/>
</dbReference>
<dbReference type="InterPro" id="IPR001905">
    <property type="entry name" value="Ammonium_transpt"/>
</dbReference>
<dbReference type="InterPro" id="IPR029020">
    <property type="entry name" value="Ammonium/urea_transptr"/>
</dbReference>
<feature type="transmembrane region" description="Helical" evidence="9">
    <location>
        <begin position="40"/>
        <end position="62"/>
    </location>
</feature>
<feature type="transmembrane region" description="Helical" evidence="9">
    <location>
        <begin position="158"/>
        <end position="180"/>
    </location>
</feature>
<comment type="similarity">
    <text evidence="2 9">Belongs to the ammonia transporter channel (TC 1.A.11.2) family.</text>
</comment>
<dbReference type="AlphaFoldDB" id="A0A1X0VET5"/>
<feature type="transmembrane region" description="Helical" evidence="9">
    <location>
        <begin position="6"/>
        <end position="28"/>
    </location>
</feature>
<dbReference type="PANTHER" id="PTHR43029:SF10">
    <property type="entry name" value="AMMONIUM TRANSPORTER MEP2"/>
    <property type="match status" value="1"/>
</dbReference>
<dbReference type="Gene3D" id="1.10.3430.10">
    <property type="entry name" value="Ammonium transporter AmtB like domains"/>
    <property type="match status" value="1"/>
</dbReference>
<evidence type="ECO:0000313" key="11">
    <source>
        <dbReference type="EMBL" id="ORI98210.1"/>
    </source>
</evidence>
<comment type="caution">
    <text evidence="11">The sequence shown here is derived from an EMBL/GenBank/DDBJ whole genome shotgun (WGS) entry which is preliminary data.</text>
</comment>
<feature type="domain" description="Ammonium transporter AmtB-like" evidence="10">
    <location>
        <begin position="7"/>
        <end position="396"/>
    </location>
</feature>
<keyword evidence="5 9" id="KW-1133">Transmembrane helix</keyword>
<reference evidence="11 12" key="1">
    <citation type="journal article" date="2017" name="Front. Microbiol.">
        <title>Genomic Characterization of Dairy Associated Leuconostoc Species and Diversity of Leuconostocs in Undefined Mixed Mesophilic Starter Cultures.</title>
        <authorList>
            <person name="Frantzen C.A."/>
            <person name="Kot W."/>
            <person name="Pedersen T.B."/>
            <person name="Ardo Y.M."/>
            <person name="Broadbent J.R."/>
            <person name="Neve H."/>
            <person name="Hansen L.H."/>
            <person name="Dal Bello F."/>
            <person name="Ostlie H.M."/>
            <person name="Kleppen H.P."/>
            <person name="Vogensen F.K."/>
            <person name="Holo H."/>
        </authorList>
    </citation>
    <scope>NUCLEOTIDE SEQUENCE [LARGE SCALE GENOMIC DNA]</scope>
    <source>
        <strain evidence="11 12">LMGCF08</strain>
    </source>
</reference>
<name>A0A1X0VET5_LEUPS</name>
<evidence type="ECO:0000256" key="5">
    <source>
        <dbReference type="ARBA" id="ARBA00022989"/>
    </source>
</evidence>
<accession>A0A1X0VET5</accession>
<feature type="transmembrane region" description="Helical" evidence="9">
    <location>
        <begin position="346"/>
        <end position="367"/>
    </location>
</feature>
<dbReference type="GeneID" id="97230275"/>
<dbReference type="GO" id="GO:0005886">
    <property type="term" value="C:plasma membrane"/>
    <property type="evidence" value="ECO:0007669"/>
    <property type="project" value="UniProtKB-SubCell"/>
</dbReference>
<dbReference type="NCBIfam" id="TIGR00836">
    <property type="entry name" value="amt"/>
    <property type="match status" value="1"/>
</dbReference>
<proteinExistence type="inferred from homology"/>
<protein>
    <recommendedName>
        <fullName evidence="8 9">Ammonium transporter</fullName>
    </recommendedName>
</protein>
<gene>
    <name evidence="11" type="ORF">BMR96_03145</name>
</gene>
<organism evidence="11 12">
    <name type="scientific">Leuconostoc pseudomesenteroides</name>
    <dbReference type="NCBI Taxonomy" id="33968"/>
    <lineage>
        <taxon>Bacteria</taxon>
        <taxon>Bacillati</taxon>
        <taxon>Bacillota</taxon>
        <taxon>Bacilli</taxon>
        <taxon>Lactobacillales</taxon>
        <taxon>Lactobacillaceae</taxon>
        <taxon>Leuconostoc</taxon>
    </lineage>
</organism>
<dbReference type="InterPro" id="IPR018047">
    <property type="entry name" value="Ammonium_transpt_CS"/>
</dbReference>
<keyword evidence="7 9" id="KW-0924">Ammonia transport</keyword>
<evidence type="ECO:0000256" key="3">
    <source>
        <dbReference type="ARBA" id="ARBA00022448"/>
    </source>
</evidence>